<dbReference type="PRINTS" id="PR00087">
    <property type="entry name" value="LIPOXYGENASE"/>
</dbReference>
<dbReference type="PROSITE" id="PS51393">
    <property type="entry name" value="LIPOXYGENASE_3"/>
    <property type="match status" value="1"/>
</dbReference>
<dbReference type="HOGENOM" id="CLU_004282_3_2_3"/>
<dbReference type="Gene3D" id="1.20.245.10">
    <property type="entry name" value="Lipoxygenase-1, Domain 5"/>
    <property type="match status" value="1"/>
</dbReference>
<dbReference type="Proteomes" id="UP000000268">
    <property type="component" value="Chromosome"/>
</dbReference>
<dbReference type="KEGG" id="amr:AM1_0817"/>
<dbReference type="InterPro" id="IPR036226">
    <property type="entry name" value="LipOase_C_sf"/>
</dbReference>
<evidence type="ECO:0000259" key="3">
    <source>
        <dbReference type="PROSITE" id="PS51393"/>
    </source>
</evidence>
<dbReference type="Gene3D" id="3.10.450.60">
    <property type="match status" value="1"/>
</dbReference>
<evidence type="ECO:0000313" key="5">
    <source>
        <dbReference type="Proteomes" id="UP000000268"/>
    </source>
</evidence>
<dbReference type="InterPro" id="IPR000907">
    <property type="entry name" value="LipOase"/>
</dbReference>
<dbReference type="eggNOG" id="COG0753">
    <property type="taxonomic scope" value="Bacteria"/>
</dbReference>
<dbReference type="AlphaFoldDB" id="B0BYH6"/>
<protein>
    <submittedName>
        <fullName evidence="4">Lipoxygenase</fullName>
    </submittedName>
</protein>
<sequence length="672" mass="75246">MNISLPQNDSNPVQRQTALVAARRDYRYNYTYLPNGGAMAEKVPPQDQSLGKFPWLQDALSLLLRIDANQALQDVNETGSVRKLRRFAWLTRVTRFLNNPKRAGFLKFLLAKVLPIIRLVQRLQDGKPPSIEQNSSQTPSAKVNDIHQPLLETLISEVKDPRDHAQEQQKLDHQALAMQAKQAQDSLSDYSQLFQAYNDLFQIIYLPCISQQFWTDRAFVAQRVAGANPLVLEQCKRLPDHFPVTNDQYQAVMGTADSLQKAGAEGRLYITDYAVLNLLEPGTFPDAQKYVYAPLALFAVPAEGSGSLTAVAIQCQQQPGSDNPIFTPPPEGSPQSEQWAWLMAKTIVQIADGNYHELISHLGRTHLLIEPIVVATYRQLAPNHPLSALLRPHFEGTLFINNAAISGLVNDGGTVDSVMSGTIESSKELSVKAVQGFPYGFNDSMLPATLSRRGVDNVDQLPDYPYRDDALLVWNAIHDWVESYLDLYYLSDQDVVEDTELQAWLAEMVAQDGGRMTEIGETASDQEQPSLRTKAYLADMVTLIIFTGSAQHAAVNFSQSTYMTYIPNLPLAGYRPAPKSTKATTQDYFNLLPSLKQAETQMDMTYLLGSLYYTLLGEYGEEHFTDTRVQPLLKAFQQQLDAIGIIIDERNSVRPTFYDFLHPNKIPQSINI</sequence>
<keyword evidence="1" id="KW-0479">Metal-binding</keyword>
<dbReference type="RefSeq" id="WP_012161442.1">
    <property type="nucleotide sequence ID" value="NC_009925.1"/>
</dbReference>
<dbReference type="SUPFAM" id="SSF48484">
    <property type="entry name" value="Lipoxigenase"/>
    <property type="match status" value="1"/>
</dbReference>
<organism evidence="4 5">
    <name type="scientific">Acaryochloris marina (strain MBIC 11017)</name>
    <dbReference type="NCBI Taxonomy" id="329726"/>
    <lineage>
        <taxon>Bacteria</taxon>
        <taxon>Bacillati</taxon>
        <taxon>Cyanobacteriota</taxon>
        <taxon>Cyanophyceae</taxon>
        <taxon>Acaryochloridales</taxon>
        <taxon>Acaryochloridaceae</taxon>
        <taxon>Acaryochloris</taxon>
    </lineage>
</organism>
<name>B0BYH6_ACAM1</name>
<feature type="domain" description="Lipoxygenase" evidence="3">
    <location>
        <begin position="185"/>
        <end position="672"/>
    </location>
</feature>
<dbReference type="OrthoDB" id="5912511at2"/>
<keyword evidence="5" id="KW-1185">Reference proteome</keyword>
<evidence type="ECO:0000256" key="1">
    <source>
        <dbReference type="ARBA" id="ARBA00022723"/>
    </source>
</evidence>
<dbReference type="GO" id="GO:0016702">
    <property type="term" value="F:oxidoreductase activity, acting on single donors with incorporation of molecular oxygen, incorporation of two atoms of oxygen"/>
    <property type="evidence" value="ECO:0007669"/>
    <property type="project" value="InterPro"/>
</dbReference>
<accession>B0BYH6</accession>
<reference evidence="4 5" key="1">
    <citation type="journal article" date="2008" name="Proc. Natl. Acad. Sci. U.S.A.">
        <title>Niche adaptation and genome expansion in the chlorophyll d-producing cyanobacterium Acaryochloris marina.</title>
        <authorList>
            <person name="Swingley W.D."/>
            <person name="Chen M."/>
            <person name="Cheung P.C."/>
            <person name="Conrad A.L."/>
            <person name="Dejesa L.C."/>
            <person name="Hao J."/>
            <person name="Honchak B.M."/>
            <person name="Karbach L.E."/>
            <person name="Kurdoglu A."/>
            <person name="Lahiri S."/>
            <person name="Mastrian S.D."/>
            <person name="Miyashita H."/>
            <person name="Page L."/>
            <person name="Ramakrishna P."/>
            <person name="Satoh S."/>
            <person name="Sattley W.M."/>
            <person name="Shimada Y."/>
            <person name="Taylor H.L."/>
            <person name="Tomo T."/>
            <person name="Tsuchiya T."/>
            <person name="Wang Z.T."/>
            <person name="Raymond J."/>
            <person name="Mimuro M."/>
            <person name="Blankenship R.E."/>
            <person name="Touchman J.W."/>
        </authorList>
    </citation>
    <scope>NUCLEOTIDE SEQUENCE [LARGE SCALE GENOMIC DNA]</scope>
    <source>
        <strain evidence="5">MBIC 11017</strain>
    </source>
</reference>
<dbReference type="GO" id="GO:0034440">
    <property type="term" value="P:lipid oxidation"/>
    <property type="evidence" value="ECO:0007669"/>
    <property type="project" value="InterPro"/>
</dbReference>
<keyword evidence="2" id="KW-0560">Oxidoreductase</keyword>
<dbReference type="STRING" id="329726.AM1_0817"/>
<evidence type="ECO:0000313" key="4">
    <source>
        <dbReference type="EMBL" id="ABW25861.1"/>
    </source>
</evidence>
<dbReference type="InterPro" id="IPR013819">
    <property type="entry name" value="LipOase_C"/>
</dbReference>
<gene>
    <name evidence="4" type="ordered locus">AM1_0817</name>
</gene>
<proteinExistence type="predicted"/>
<dbReference type="EMBL" id="CP000828">
    <property type="protein sequence ID" value="ABW25861.1"/>
    <property type="molecule type" value="Genomic_DNA"/>
</dbReference>
<dbReference type="GO" id="GO:0046872">
    <property type="term" value="F:metal ion binding"/>
    <property type="evidence" value="ECO:0007669"/>
    <property type="project" value="UniProtKB-KW"/>
</dbReference>
<dbReference type="Pfam" id="PF00305">
    <property type="entry name" value="Lipoxygenase"/>
    <property type="match status" value="1"/>
</dbReference>
<evidence type="ECO:0000256" key="2">
    <source>
        <dbReference type="ARBA" id="ARBA00023002"/>
    </source>
</evidence>
<dbReference type="PANTHER" id="PTHR11771">
    <property type="entry name" value="LIPOXYGENASE"/>
    <property type="match status" value="1"/>
</dbReference>